<accession>A0A4S2BAZ1</accession>
<evidence type="ECO:0000313" key="5">
    <source>
        <dbReference type="Proteomes" id="UP000309117"/>
    </source>
</evidence>
<gene>
    <name evidence="4" type="ORF">E5351_08845</name>
</gene>
<dbReference type="Pfam" id="PF22125">
    <property type="entry name" value="Lreu_0056_like"/>
    <property type="match status" value="1"/>
</dbReference>
<organism evidence="4 5">
    <name type="scientific">Lactobacillus intestinalis</name>
    <dbReference type="NCBI Taxonomy" id="151781"/>
    <lineage>
        <taxon>Bacteria</taxon>
        <taxon>Bacillati</taxon>
        <taxon>Bacillota</taxon>
        <taxon>Bacilli</taxon>
        <taxon>Lactobacillales</taxon>
        <taxon>Lactobacillaceae</taxon>
        <taxon>Lactobacillus</taxon>
    </lineage>
</organism>
<dbReference type="InterPro" id="IPR026870">
    <property type="entry name" value="Zinc_ribbon_dom"/>
</dbReference>
<evidence type="ECO:0000313" key="4">
    <source>
        <dbReference type="EMBL" id="TGY11527.1"/>
    </source>
</evidence>
<dbReference type="AlphaFoldDB" id="A0A4S2BAZ1"/>
<reference evidence="4 5" key="1">
    <citation type="submission" date="2019-04" db="EMBL/GenBank/DDBJ databases">
        <title>Microbes associate with the intestines of laboratory mice.</title>
        <authorList>
            <person name="Navarre W."/>
            <person name="Wong E."/>
            <person name="Huang K."/>
            <person name="Tropini C."/>
            <person name="Ng K."/>
            <person name="Yu B."/>
        </authorList>
    </citation>
    <scope>NUCLEOTIDE SEQUENCE [LARGE SCALE GENOMIC DNA]</scope>
    <source>
        <strain evidence="4 5">NM61_E11</strain>
    </source>
</reference>
<evidence type="ECO:0000256" key="1">
    <source>
        <dbReference type="SAM" id="Phobius"/>
    </source>
</evidence>
<feature type="transmembrane region" description="Helical" evidence="1">
    <location>
        <begin position="54"/>
        <end position="75"/>
    </location>
</feature>
<dbReference type="InterPro" id="IPR054365">
    <property type="entry name" value="Lreu_0056-like"/>
</dbReference>
<dbReference type="RefSeq" id="WP_135960696.1">
    <property type="nucleotide sequence ID" value="NZ_AQFR02000001.1"/>
</dbReference>
<feature type="domain" description="Zinc-ribbon" evidence="2">
    <location>
        <begin position="4"/>
        <end position="25"/>
    </location>
</feature>
<protein>
    <submittedName>
        <fullName evidence="4">Zinc-ribbon domain-containing protein</fullName>
    </submittedName>
</protein>
<keyword evidence="1" id="KW-0812">Transmembrane</keyword>
<feature type="domain" description="Lreu-0056-like" evidence="3">
    <location>
        <begin position="212"/>
        <end position="317"/>
    </location>
</feature>
<evidence type="ECO:0000259" key="3">
    <source>
        <dbReference type="Pfam" id="PF22125"/>
    </source>
</evidence>
<sequence length="322" mass="36619">MTKFCPNCGKKSDANAKFCPYCGQNLTHKKETSQSSISLPTRSSKSRTHDSKRWWILLVSVIILVIGGVFTYKLYENKQQITAVNKMPKKKLADLTIVYTHQHYNNPSWNKVYHQAMNGNLMVQRHTHYNLNGVNIAAQKGHYIYVINNKVVFSTNKNKANSDSTLTISDGKKVLGTVNPVTAYKEVKKKNWNEFQKVDNIKSFNSNFSIRQLAIFAALSHSADIEQDVNFNYKNNTQDLKYEKGYYILQLGGDGVSQTQFKLNGDELIIKYLDPIGAKDNADAPQKTIHVTVSDLAEKYYQTSEQKAYVDKLAKKLVTQEI</sequence>
<dbReference type="Pfam" id="PF13240">
    <property type="entry name" value="Zn_Ribbon_1"/>
    <property type="match status" value="1"/>
</dbReference>
<comment type="caution">
    <text evidence="4">The sequence shown here is derived from an EMBL/GenBank/DDBJ whole genome shotgun (WGS) entry which is preliminary data.</text>
</comment>
<keyword evidence="1" id="KW-0472">Membrane</keyword>
<evidence type="ECO:0000259" key="2">
    <source>
        <dbReference type="Pfam" id="PF13240"/>
    </source>
</evidence>
<dbReference type="Gene3D" id="3.30.1460.60">
    <property type="match status" value="1"/>
</dbReference>
<dbReference type="Proteomes" id="UP000309117">
    <property type="component" value="Unassembled WGS sequence"/>
</dbReference>
<name>A0A4S2BAZ1_9LACO</name>
<proteinExistence type="predicted"/>
<dbReference type="CDD" id="cd15778">
    <property type="entry name" value="Lreu_0056_like"/>
    <property type="match status" value="1"/>
</dbReference>
<keyword evidence="1" id="KW-1133">Transmembrane helix</keyword>
<dbReference type="EMBL" id="SRYV01000018">
    <property type="protein sequence ID" value="TGY11527.1"/>
    <property type="molecule type" value="Genomic_DNA"/>
</dbReference>